<dbReference type="GO" id="GO:0016020">
    <property type="term" value="C:membrane"/>
    <property type="evidence" value="ECO:0007669"/>
    <property type="project" value="TreeGrafter"/>
</dbReference>
<name>A0A8R1I4X7_CAEJA</name>
<sequence length="108" mass="12703">MEKSKRPETYRIMHTLERTIIANDDVDLEQYLLLWKHICRIMSSWSTIFSFVVKDVMNKAEKLTEMLERDAVAYKTIMSMAQKEDENGTIRNKKPNRSGTGHLLVLNR</sequence>
<dbReference type="Pfam" id="PF08718">
    <property type="entry name" value="GLTP"/>
    <property type="match status" value="1"/>
</dbReference>
<dbReference type="InterPro" id="IPR036497">
    <property type="entry name" value="GLTP_sf"/>
</dbReference>
<reference evidence="3" key="2">
    <citation type="submission" date="2022-06" db="UniProtKB">
        <authorList>
            <consortium name="EnsemblMetazoa"/>
        </authorList>
    </citation>
    <scope>IDENTIFICATION</scope>
    <source>
        <strain evidence="3">DF5081</strain>
    </source>
</reference>
<reference evidence="4" key="1">
    <citation type="submission" date="2010-08" db="EMBL/GenBank/DDBJ databases">
        <authorList>
            <consortium name="Caenorhabditis japonica Sequencing Consortium"/>
            <person name="Wilson R.K."/>
        </authorList>
    </citation>
    <scope>NUCLEOTIDE SEQUENCE [LARGE SCALE GENOMIC DNA]</scope>
    <source>
        <strain evidence="4">DF5081</strain>
    </source>
</reference>
<dbReference type="GO" id="GO:1902387">
    <property type="term" value="F:ceramide 1-phosphate binding"/>
    <property type="evidence" value="ECO:0007669"/>
    <property type="project" value="TreeGrafter"/>
</dbReference>
<dbReference type="PANTHER" id="PTHR10219">
    <property type="entry name" value="GLYCOLIPID TRANSFER PROTEIN-RELATED"/>
    <property type="match status" value="1"/>
</dbReference>
<evidence type="ECO:0000259" key="2">
    <source>
        <dbReference type="Pfam" id="PF08718"/>
    </source>
</evidence>
<keyword evidence="4" id="KW-1185">Reference proteome</keyword>
<dbReference type="InterPro" id="IPR014830">
    <property type="entry name" value="Glycolipid_transfer_prot_dom"/>
</dbReference>
<proteinExistence type="predicted"/>
<protein>
    <submittedName>
        <fullName evidence="3">GLTP domain-containing protein</fullName>
    </submittedName>
</protein>
<feature type="region of interest" description="Disordered" evidence="1">
    <location>
        <begin position="84"/>
        <end position="108"/>
    </location>
</feature>
<evidence type="ECO:0000256" key="1">
    <source>
        <dbReference type="SAM" id="MobiDB-lite"/>
    </source>
</evidence>
<dbReference type="AlphaFoldDB" id="A0A8R1I4X7"/>
<dbReference type="SUPFAM" id="SSF110004">
    <property type="entry name" value="Glycolipid transfer protein, GLTP"/>
    <property type="match status" value="1"/>
</dbReference>
<accession>A0A8R1I4X7</accession>
<evidence type="ECO:0000313" key="4">
    <source>
        <dbReference type="Proteomes" id="UP000005237"/>
    </source>
</evidence>
<dbReference type="Proteomes" id="UP000005237">
    <property type="component" value="Unassembled WGS sequence"/>
</dbReference>
<organism evidence="3 4">
    <name type="scientific">Caenorhabditis japonica</name>
    <dbReference type="NCBI Taxonomy" id="281687"/>
    <lineage>
        <taxon>Eukaryota</taxon>
        <taxon>Metazoa</taxon>
        <taxon>Ecdysozoa</taxon>
        <taxon>Nematoda</taxon>
        <taxon>Chromadorea</taxon>
        <taxon>Rhabditida</taxon>
        <taxon>Rhabditina</taxon>
        <taxon>Rhabditomorpha</taxon>
        <taxon>Rhabditoidea</taxon>
        <taxon>Rhabditidae</taxon>
        <taxon>Peloderinae</taxon>
        <taxon>Caenorhabditis</taxon>
    </lineage>
</organism>
<dbReference type="PANTHER" id="PTHR10219:SF99">
    <property type="entry name" value="GLYCOLIPID TRANSFER PROTEIN DOMAIN-CONTAINING PROTEIN"/>
    <property type="match status" value="1"/>
</dbReference>
<dbReference type="GO" id="GO:0005829">
    <property type="term" value="C:cytosol"/>
    <property type="evidence" value="ECO:0007669"/>
    <property type="project" value="TreeGrafter"/>
</dbReference>
<dbReference type="GO" id="GO:1902388">
    <property type="term" value="F:ceramide 1-phosphate transfer activity"/>
    <property type="evidence" value="ECO:0007669"/>
    <property type="project" value="TreeGrafter"/>
</dbReference>
<dbReference type="EnsemblMetazoa" id="CJA14527b.1">
    <property type="protein sequence ID" value="CJA14527b.1"/>
    <property type="gene ID" value="WBGene00133731"/>
</dbReference>
<dbReference type="Gene3D" id="1.10.3520.10">
    <property type="entry name" value="Glycolipid transfer protein"/>
    <property type="match status" value="1"/>
</dbReference>
<feature type="domain" description="Glycolipid transfer protein" evidence="2">
    <location>
        <begin position="26"/>
        <end position="108"/>
    </location>
</feature>
<evidence type="ECO:0000313" key="3">
    <source>
        <dbReference type="EnsemblMetazoa" id="CJA14527b.1"/>
    </source>
</evidence>